<dbReference type="EMBL" id="UYRX01000373">
    <property type="protein sequence ID" value="VDK81118.1"/>
    <property type="molecule type" value="Genomic_DNA"/>
</dbReference>
<reference evidence="2 3" key="1">
    <citation type="submission" date="2018-08" db="EMBL/GenBank/DDBJ databases">
        <authorList>
            <person name="Laetsch R D."/>
            <person name="Stevens L."/>
            <person name="Kumar S."/>
            <person name="Blaxter L. M."/>
        </authorList>
    </citation>
    <scope>NUCLEOTIDE SEQUENCE [LARGE SCALE GENOMIC DNA]</scope>
</reference>
<sequence length="747" mass="85005">MIEVIIVARTITMRAVLRFQRFIDCLKPLQCVISTRSIIGKRAFIVTCGSTMYIDVRNVHGHLDASSSNESRSLYSSEASINNVPVVQAFAHMQKNSSDPIIAVYWEANSKYNRFKKHPGGSIMKAEIEAVCLALKQAVFQMDLPRVRVVSNSKFVWKHFGKISLWWSLDEFLQQKSMKFGFCSTEIEDLYRLLHMIDVTIEYSASTEESVKRFFGNIMGKKVGDSESDVIPNKELRPDPSLPKTSLSKLRKKSTGLFLPEMSSAADSTNYTSKHLPNDAVPVVYTRGIVHIEGSNKKYIKAGYGVYWPHAQELGTGRRYSFYPVTLVRCQLQAIIDALQQAVDQNYRSIILRTDCVSFLVHHPRQWLKVNGSHVKYYDQYLRIVNLCKGIKVKFQPASDQVALSQAEALAENGVCLPIPSRRSKKKMYESKTSNTDMKLFEKKTPGKTRLPCDQVNRRETMKGRIHERMKIRNTNTEQQLKNCPMVVATSDATAQPSQNSSGENVGRELGHSKIEMYDKSSSAVRELPNKRNDRSISKGADHLKDLPSTSSSMTLSTSRDGEVSCEVSDVNANAPSIKENLSVVASEASPPTNSASYRRIEINEIMDEICSRIQCATLTYERLNRIKKYFAEFQIFTSHELDAYEWIINNMKTIYKDPINAYRKLRIVVGNRRVPINFAIKALQLFVENHTICMADMIKYFSYEGRNEITINELSQILKRLIQMNIMNTLDDDRSDHHTSQNSSYT</sequence>
<proteinExistence type="predicted"/>
<keyword evidence="3" id="KW-1185">Reference proteome</keyword>
<organism evidence="2 3">
    <name type="scientific">Litomosoides sigmodontis</name>
    <name type="common">Filarial nematode worm</name>
    <dbReference type="NCBI Taxonomy" id="42156"/>
    <lineage>
        <taxon>Eukaryota</taxon>
        <taxon>Metazoa</taxon>
        <taxon>Ecdysozoa</taxon>
        <taxon>Nematoda</taxon>
        <taxon>Chromadorea</taxon>
        <taxon>Rhabditida</taxon>
        <taxon>Spirurina</taxon>
        <taxon>Spiruromorpha</taxon>
        <taxon>Filarioidea</taxon>
        <taxon>Onchocercidae</taxon>
        <taxon>Litomosoides</taxon>
    </lineage>
</organism>
<accession>A0A3P6UPK1</accession>
<dbReference type="GO" id="GO:0003676">
    <property type="term" value="F:nucleic acid binding"/>
    <property type="evidence" value="ECO:0007669"/>
    <property type="project" value="InterPro"/>
</dbReference>
<dbReference type="Proteomes" id="UP000277928">
    <property type="component" value="Unassembled WGS sequence"/>
</dbReference>
<dbReference type="InterPro" id="IPR036397">
    <property type="entry name" value="RNaseH_sf"/>
</dbReference>
<feature type="compositionally biased region" description="Basic and acidic residues" evidence="1">
    <location>
        <begin position="528"/>
        <end position="546"/>
    </location>
</feature>
<dbReference type="InterPro" id="IPR012337">
    <property type="entry name" value="RNaseH-like_sf"/>
</dbReference>
<feature type="compositionally biased region" description="Low complexity" evidence="1">
    <location>
        <begin position="549"/>
        <end position="559"/>
    </location>
</feature>
<dbReference type="AlphaFoldDB" id="A0A3P6UPK1"/>
<feature type="region of interest" description="Disordered" evidence="1">
    <location>
        <begin position="225"/>
        <end position="247"/>
    </location>
</feature>
<evidence type="ECO:0000256" key="1">
    <source>
        <dbReference type="SAM" id="MobiDB-lite"/>
    </source>
</evidence>
<dbReference type="OrthoDB" id="407198at2759"/>
<evidence type="ECO:0000313" key="3">
    <source>
        <dbReference type="Proteomes" id="UP000277928"/>
    </source>
</evidence>
<protein>
    <submittedName>
        <fullName evidence="2">Uncharacterized protein</fullName>
    </submittedName>
</protein>
<dbReference type="STRING" id="42156.A0A3P6UPK1"/>
<name>A0A3P6UPK1_LITSI</name>
<gene>
    <name evidence="2" type="ORF">NLS_LOCUS5186</name>
</gene>
<dbReference type="Gene3D" id="3.30.420.10">
    <property type="entry name" value="Ribonuclease H-like superfamily/Ribonuclease H"/>
    <property type="match status" value="1"/>
</dbReference>
<evidence type="ECO:0000313" key="2">
    <source>
        <dbReference type="EMBL" id="VDK81118.1"/>
    </source>
</evidence>
<feature type="region of interest" description="Disordered" evidence="1">
    <location>
        <begin position="520"/>
        <end position="561"/>
    </location>
</feature>
<dbReference type="SUPFAM" id="SSF53098">
    <property type="entry name" value="Ribonuclease H-like"/>
    <property type="match status" value="1"/>
</dbReference>